<organism evidence="4 5">
    <name type="scientific">Durusdinium trenchii</name>
    <dbReference type="NCBI Taxonomy" id="1381693"/>
    <lineage>
        <taxon>Eukaryota</taxon>
        <taxon>Sar</taxon>
        <taxon>Alveolata</taxon>
        <taxon>Dinophyceae</taxon>
        <taxon>Suessiales</taxon>
        <taxon>Symbiodiniaceae</taxon>
        <taxon>Durusdinium</taxon>
    </lineage>
</organism>
<gene>
    <name evidence="4" type="ORF">SCF082_LOCUS28867</name>
</gene>
<dbReference type="PANTHER" id="PTHR24188:SF29">
    <property type="entry name" value="GH09064P"/>
    <property type="match status" value="1"/>
</dbReference>
<evidence type="ECO:0000313" key="5">
    <source>
        <dbReference type="Proteomes" id="UP001642464"/>
    </source>
</evidence>
<protein>
    <submittedName>
        <fullName evidence="4">Ankyrin repeat domain-containing protein 50</fullName>
    </submittedName>
</protein>
<feature type="repeat" description="ANK" evidence="3">
    <location>
        <begin position="244"/>
        <end position="276"/>
    </location>
</feature>
<reference evidence="4 5" key="1">
    <citation type="submission" date="2024-02" db="EMBL/GenBank/DDBJ databases">
        <authorList>
            <person name="Chen Y."/>
            <person name="Shah S."/>
            <person name="Dougan E. K."/>
            <person name="Thang M."/>
            <person name="Chan C."/>
        </authorList>
    </citation>
    <scope>NUCLEOTIDE SEQUENCE [LARGE SCALE GENOMIC DNA]</scope>
</reference>
<feature type="repeat" description="ANK" evidence="3">
    <location>
        <begin position="440"/>
        <end position="465"/>
    </location>
</feature>
<dbReference type="InterPro" id="IPR002110">
    <property type="entry name" value="Ankyrin_rpt"/>
</dbReference>
<dbReference type="Gene3D" id="1.25.40.20">
    <property type="entry name" value="Ankyrin repeat-containing domain"/>
    <property type="match status" value="3"/>
</dbReference>
<dbReference type="InterPro" id="IPR036770">
    <property type="entry name" value="Ankyrin_rpt-contain_sf"/>
</dbReference>
<feature type="repeat" description="ANK" evidence="3">
    <location>
        <begin position="309"/>
        <end position="341"/>
    </location>
</feature>
<dbReference type="PANTHER" id="PTHR24188">
    <property type="entry name" value="ANKYRIN REPEAT PROTEIN"/>
    <property type="match status" value="1"/>
</dbReference>
<dbReference type="Proteomes" id="UP001642464">
    <property type="component" value="Unassembled WGS sequence"/>
</dbReference>
<feature type="repeat" description="ANK" evidence="3">
    <location>
        <begin position="375"/>
        <end position="407"/>
    </location>
</feature>
<feature type="repeat" description="ANK" evidence="3">
    <location>
        <begin position="408"/>
        <end position="440"/>
    </location>
</feature>
<evidence type="ECO:0000256" key="1">
    <source>
        <dbReference type="ARBA" id="ARBA00022737"/>
    </source>
</evidence>
<feature type="repeat" description="ANK" evidence="3">
    <location>
        <begin position="211"/>
        <end position="243"/>
    </location>
</feature>
<sequence length="581" mass="62205">MAELVSGAVVAQLGPSKCLDLQGDLAAVEMTPSHDAFLSEEGFTVEAWVFAKSEDLRAYIAKELVGELEVGQDARSTRSNFLGPLCFGRNPEVPLEEADKEDLADTLKRRISSSRSEAATCAAKGDSSRMSRFCLVLLLGGAARWEENGRDLLPEGRSFDSLGRPSEVAVAFQQLVQQYQTQLWSASANGELATVRRLLQQFQDPNGRDEQGESAIWKASVAGHVDVVELLLEASADPSAPADGGVTPLFAAAQNGCSGAVRSLLEAKVDSNQSDQHGRTPLSVAVPSWPQVVRCLLEAGADKDKATEDGRTPLFIAAESNHPVVAMMLLEAGAEQDRATEDGRTPLFMAAYDGNCAVVQHLLRFGAQTDLATEDGRTPLLIAAGKGYLDIVRSLLNATCDVGRADRYGHNALFSAAMNGNLAVVQCLLDAGAATHERGRSRDPLIVAAENNHFDVVKALLEHGVADEKVLARYLLQVDTEDDPLMQTPGLVTAAHVGHLGLVKILLEAGAPRDKADQFGRSPLFIAAGHLCSDVLDSFTLFKTFLPGGQGIYEERSLLHLYFVGHAVLPGFTLPAIATTW</sequence>
<keyword evidence="2 3" id="KW-0040">ANK repeat</keyword>
<proteinExistence type="predicted"/>
<keyword evidence="1" id="KW-0677">Repeat</keyword>
<dbReference type="Pfam" id="PF12796">
    <property type="entry name" value="Ank_2"/>
    <property type="match status" value="2"/>
</dbReference>
<dbReference type="SMART" id="SM00248">
    <property type="entry name" value="ANK"/>
    <property type="match status" value="11"/>
</dbReference>
<name>A0ABP0MNN7_9DINO</name>
<dbReference type="PROSITE" id="PS50088">
    <property type="entry name" value="ANK_REPEAT"/>
    <property type="match status" value="7"/>
</dbReference>
<comment type="caution">
    <text evidence="4">The sequence shown here is derived from an EMBL/GenBank/DDBJ whole genome shotgun (WGS) entry which is preliminary data.</text>
</comment>
<evidence type="ECO:0000313" key="4">
    <source>
        <dbReference type="EMBL" id="CAK9052836.1"/>
    </source>
</evidence>
<dbReference type="EMBL" id="CAXAMM010022947">
    <property type="protein sequence ID" value="CAK9052836.1"/>
    <property type="molecule type" value="Genomic_DNA"/>
</dbReference>
<evidence type="ECO:0000256" key="2">
    <source>
        <dbReference type="ARBA" id="ARBA00023043"/>
    </source>
</evidence>
<dbReference type="SUPFAM" id="SSF48403">
    <property type="entry name" value="Ankyrin repeat"/>
    <property type="match status" value="1"/>
</dbReference>
<accession>A0ABP0MNN7</accession>
<feature type="repeat" description="ANK" evidence="3">
    <location>
        <begin position="342"/>
        <end position="374"/>
    </location>
</feature>
<dbReference type="Pfam" id="PF00023">
    <property type="entry name" value="Ank"/>
    <property type="match status" value="3"/>
</dbReference>
<evidence type="ECO:0000256" key="3">
    <source>
        <dbReference type="PROSITE-ProRule" id="PRU00023"/>
    </source>
</evidence>
<dbReference type="PROSITE" id="PS50297">
    <property type="entry name" value="ANK_REP_REGION"/>
    <property type="match status" value="6"/>
</dbReference>
<keyword evidence="5" id="KW-1185">Reference proteome</keyword>